<name>A0ABS6RW18_9BACT</name>
<feature type="transmembrane region" description="Helical" evidence="1">
    <location>
        <begin position="53"/>
        <end position="70"/>
    </location>
</feature>
<dbReference type="EMBL" id="JABXWD010000025">
    <property type="protein sequence ID" value="MBV6340463.1"/>
    <property type="molecule type" value="Genomic_DNA"/>
</dbReference>
<keyword evidence="1" id="KW-0472">Membrane</keyword>
<proteinExistence type="predicted"/>
<comment type="caution">
    <text evidence="2">The sequence shown here is derived from an EMBL/GenBank/DDBJ whole genome shotgun (WGS) entry which is preliminary data.</text>
</comment>
<dbReference type="Proteomes" id="UP001196980">
    <property type="component" value="Unassembled WGS sequence"/>
</dbReference>
<organism evidence="2 3">
    <name type="scientific">Candidatus Magnetobacterium casense</name>
    <dbReference type="NCBI Taxonomy" id="1455061"/>
    <lineage>
        <taxon>Bacteria</taxon>
        <taxon>Pseudomonadati</taxon>
        <taxon>Nitrospirota</taxon>
        <taxon>Thermodesulfovibrionia</taxon>
        <taxon>Thermodesulfovibrionales</taxon>
        <taxon>Candidatus Magnetobacteriaceae</taxon>
        <taxon>Candidatus Magnetobacterium</taxon>
    </lineage>
</organism>
<accession>A0ABS6RW18</accession>
<sequence length="74" mass="7927">MSHEKNRKTLRRRFLLLAAAIFFSLLNTLLWVAPTMAGVAPVPVPVMGDVGQGLYAVAAGVGGVYMLLRARSGK</sequence>
<evidence type="ECO:0000313" key="2">
    <source>
        <dbReference type="EMBL" id="MBV6340463.1"/>
    </source>
</evidence>
<keyword evidence="1" id="KW-1133">Transmembrane helix</keyword>
<protein>
    <submittedName>
        <fullName evidence="2">Uncharacterized protein</fullName>
    </submittedName>
</protein>
<gene>
    <name evidence="2" type="ORF">HWQ67_02580</name>
</gene>
<keyword evidence="1" id="KW-0812">Transmembrane</keyword>
<evidence type="ECO:0000256" key="1">
    <source>
        <dbReference type="SAM" id="Phobius"/>
    </source>
</evidence>
<dbReference type="RefSeq" id="WP_218251084.1">
    <property type="nucleotide sequence ID" value="NZ_JABXWD010000025.1"/>
</dbReference>
<keyword evidence="3" id="KW-1185">Reference proteome</keyword>
<reference evidence="2 3" key="1">
    <citation type="journal article" date="2020" name="J Geophys Res Biogeosci">
        <title>Magnetotaxis as an Adaptation to Enable Bacterial Shuttling of Microbial Sulfur and Sulfur Cycling Across Aquatic Oxic#Anoxic Interfaces.</title>
        <authorList>
            <person name="Li J."/>
            <person name="Liu P."/>
            <person name="Wang J."/>
            <person name="Roberts A.P."/>
            <person name="Pan Y."/>
        </authorList>
    </citation>
    <scope>NUCLEOTIDE SEQUENCE [LARGE SCALE GENOMIC DNA]</scope>
    <source>
        <strain evidence="2 3">MYR-1_YQ</strain>
    </source>
</reference>
<evidence type="ECO:0000313" key="3">
    <source>
        <dbReference type="Proteomes" id="UP001196980"/>
    </source>
</evidence>